<gene>
    <name evidence="1" type="ORF">Dsi01nite_035800</name>
</gene>
<accession>A0A919PKB8</accession>
<protein>
    <submittedName>
        <fullName evidence="1">Uncharacterized protein</fullName>
    </submittedName>
</protein>
<dbReference type="EMBL" id="BONQ01000053">
    <property type="protein sequence ID" value="GIG45539.1"/>
    <property type="molecule type" value="Genomic_DNA"/>
</dbReference>
<proteinExistence type="predicted"/>
<comment type="caution">
    <text evidence="1">The sequence shown here is derived from an EMBL/GenBank/DDBJ whole genome shotgun (WGS) entry which is preliminary data.</text>
</comment>
<evidence type="ECO:0000313" key="1">
    <source>
        <dbReference type="EMBL" id="GIG45539.1"/>
    </source>
</evidence>
<reference evidence="1" key="1">
    <citation type="submission" date="2021-01" db="EMBL/GenBank/DDBJ databases">
        <title>Whole genome shotgun sequence of Dactylosporangium siamense NBRC 106093.</title>
        <authorList>
            <person name="Komaki H."/>
            <person name="Tamura T."/>
        </authorList>
    </citation>
    <scope>NUCLEOTIDE SEQUENCE</scope>
    <source>
        <strain evidence="1">NBRC 106093</strain>
    </source>
</reference>
<organism evidence="1 2">
    <name type="scientific">Dactylosporangium siamense</name>
    <dbReference type="NCBI Taxonomy" id="685454"/>
    <lineage>
        <taxon>Bacteria</taxon>
        <taxon>Bacillati</taxon>
        <taxon>Actinomycetota</taxon>
        <taxon>Actinomycetes</taxon>
        <taxon>Micromonosporales</taxon>
        <taxon>Micromonosporaceae</taxon>
        <taxon>Dactylosporangium</taxon>
    </lineage>
</organism>
<dbReference type="Proteomes" id="UP000660611">
    <property type="component" value="Unassembled WGS sequence"/>
</dbReference>
<keyword evidence="2" id="KW-1185">Reference proteome</keyword>
<dbReference type="AlphaFoldDB" id="A0A919PKB8"/>
<sequence length="51" mass="5821">MQRRQLSLQRDKGLEGLLRCLAPRVPLQLRDLCAGWAAPRPLLGARRTGRR</sequence>
<dbReference type="RefSeq" id="WP_203847343.1">
    <property type="nucleotide sequence ID" value="NZ_BAAAVW010000011.1"/>
</dbReference>
<evidence type="ECO:0000313" key="2">
    <source>
        <dbReference type="Proteomes" id="UP000660611"/>
    </source>
</evidence>
<name>A0A919PKB8_9ACTN</name>